<dbReference type="EMBL" id="JAMLDY010000010">
    <property type="protein sequence ID" value="MCP3735166.1"/>
    <property type="molecule type" value="Genomic_DNA"/>
</dbReference>
<evidence type="ECO:0000313" key="1">
    <source>
        <dbReference type="EMBL" id="MCP3735166.1"/>
    </source>
</evidence>
<accession>A0A9X2HPU1</accession>
<gene>
    <name evidence="1" type="ORF">M9979_09825</name>
</gene>
<protein>
    <submittedName>
        <fullName evidence="1">Uncharacterized protein</fullName>
    </submittedName>
</protein>
<comment type="caution">
    <text evidence="1">The sequence shown here is derived from an EMBL/GenBank/DDBJ whole genome shotgun (WGS) entry which is preliminary data.</text>
</comment>
<name>A0A9X2HPU1_9SPHN</name>
<keyword evidence="2" id="KW-1185">Reference proteome</keyword>
<dbReference type="AlphaFoldDB" id="A0A9X2HPU1"/>
<dbReference type="Proteomes" id="UP001139486">
    <property type="component" value="Unassembled WGS sequence"/>
</dbReference>
<sequence length="84" mass="9269">MTTDLSDIAFVKRIAIGGAGGMVTTQDVEAAVAMLNRCLTEFPKGRVIAIEHTPCVQEDSHGSHVFRLISYHIGFPRRPSWLDE</sequence>
<organism evidence="1 2">
    <name type="scientific">Sphingomonas liriopis</name>
    <dbReference type="NCBI Taxonomy" id="2949094"/>
    <lineage>
        <taxon>Bacteria</taxon>
        <taxon>Pseudomonadati</taxon>
        <taxon>Pseudomonadota</taxon>
        <taxon>Alphaproteobacteria</taxon>
        <taxon>Sphingomonadales</taxon>
        <taxon>Sphingomonadaceae</taxon>
        <taxon>Sphingomonas</taxon>
    </lineage>
</organism>
<evidence type="ECO:0000313" key="2">
    <source>
        <dbReference type="Proteomes" id="UP001139486"/>
    </source>
</evidence>
<reference evidence="1" key="1">
    <citation type="submission" date="2022-05" db="EMBL/GenBank/DDBJ databases">
        <title>Sphingomonas sp. strain RP10 Genome sequencing and assembly.</title>
        <authorList>
            <person name="Kim I."/>
        </authorList>
    </citation>
    <scope>NUCLEOTIDE SEQUENCE</scope>
    <source>
        <strain evidence="1">RP10</strain>
    </source>
</reference>
<dbReference type="RefSeq" id="WP_254289181.1">
    <property type="nucleotide sequence ID" value="NZ_JAMLDY010000010.1"/>
</dbReference>
<proteinExistence type="predicted"/>